<gene>
    <name evidence="2" type="ORF">FRACYDRAFT_240382</name>
</gene>
<evidence type="ECO:0000313" key="2">
    <source>
        <dbReference type="EMBL" id="OEU15689.1"/>
    </source>
</evidence>
<dbReference type="AlphaFoldDB" id="A0A1E7FC15"/>
<feature type="region of interest" description="Disordered" evidence="1">
    <location>
        <begin position="299"/>
        <end position="331"/>
    </location>
</feature>
<name>A0A1E7FC15_9STRA</name>
<sequence>MFKKIFPGCSAKPKQEASKRHDSASSIADLDGASSSDTENSDNHCRPRAENLEDYEGSELVHGILSQSSPDDDDSSASEYSRGYGSDYDDEEEEEEGMEGVLQMGCMDIVFLPNSMNNTKKSLVKINKKGDRELNLDIKGPLALRLESQMKESCENQEPNTAKSLSSVLDCRTPKGHIIPDDHSLLLTEQSPLREPESNPFKSLMSLSHESSSSCDEDCDSNIVKENFILPPPLQPFQMQASNVNPGAMQNYHNRNHNHNQHDRQHYHQQHQQHHRNEHMFVPVNIPYEMLVNGKVDPYHADSPRNLPENHHQGFHQGISNSAKATEPPLIGKMPGQILVQEQHSYDEAEESCLSDDVITAPDPPEASNPYSNSGPHNSVRYQEEQSAFPSTSRVEQQSSSSSKAIVNQRTRSIQRNPSPQLQVPGKQLLPLKSKSEPNKEKRIIHITKNEAGSDSSIVTRGDSISHQSTQTDFLHSFSSLSSKAKVHRWRKANMQRLKQRNLSLIRDEGQDIGFSVDSDQAIAEEDLDEEEATNGNDDASSDRSTTSDPLMFDSMFSRRKQRRQVAKQKLKRISDMPVVLESKSHLSPNDGSATVAPSDINSDISDVLQSQFHLSSNNGSPLSTPIDINNDGILLPSCTHDLNLPANSLNRARTPSMVKAAETAAAAVEAEAALHQKYHSMKNDIVDEEDTENNAQSHIGGNNYTFSKKKEKLKGNLSLSLPSLQDEDLFPVLTTASSTDATILEQVVETPNAKSRSKSSFHRPLLGISSPHASSVLAAAAAVPMAPSPRHSLSRITSPRVRKDISSSFSIMPSTTDWHDAEAYELSFSENGNANDNGSSHNIGGLYLKPTYTSEWHDTSQSLSSRVAIALQKSPGGTLTRTESTIYTDSTEGVYGADEFFEANMFNEIN</sequence>
<feature type="compositionally biased region" description="Basic residues" evidence="1">
    <location>
        <begin position="558"/>
        <end position="572"/>
    </location>
</feature>
<feature type="compositionally biased region" description="Acidic residues" evidence="1">
    <location>
        <begin position="87"/>
        <end position="98"/>
    </location>
</feature>
<feature type="compositionally biased region" description="Basic and acidic residues" evidence="1">
    <location>
        <begin position="41"/>
        <end position="51"/>
    </location>
</feature>
<feature type="compositionally biased region" description="Polar residues" evidence="1">
    <location>
        <begin position="369"/>
        <end position="396"/>
    </location>
</feature>
<proteinExistence type="predicted"/>
<feature type="compositionally biased region" description="Basic and acidic residues" evidence="1">
    <location>
        <begin position="13"/>
        <end position="23"/>
    </location>
</feature>
<protein>
    <submittedName>
        <fullName evidence="2">Uncharacterized protein</fullName>
    </submittedName>
</protein>
<dbReference type="Proteomes" id="UP000095751">
    <property type="component" value="Unassembled WGS sequence"/>
</dbReference>
<reference evidence="2 3" key="1">
    <citation type="submission" date="2016-09" db="EMBL/GenBank/DDBJ databases">
        <title>Extensive genetic diversity and differential bi-allelic expression allows diatom success in the polar Southern Ocean.</title>
        <authorList>
            <consortium name="DOE Joint Genome Institute"/>
            <person name="Mock T."/>
            <person name="Otillar R.P."/>
            <person name="Strauss J."/>
            <person name="Dupont C."/>
            <person name="Frickenhaus S."/>
            <person name="Maumus F."/>
            <person name="Mcmullan M."/>
            <person name="Sanges R."/>
            <person name="Schmutz J."/>
            <person name="Toseland A."/>
            <person name="Valas R."/>
            <person name="Veluchamy A."/>
            <person name="Ward B.J."/>
            <person name="Allen A."/>
            <person name="Barry K."/>
            <person name="Falciatore A."/>
            <person name="Ferrante M."/>
            <person name="Fortunato A.E."/>
            <person name="Gloeckner G."/>
            <person name="Gruber A."/>
            <person name="Hipkin R."/>
            <person name="Janech M."/>
            <person name="Kroth P."/>
            <person name="Leese F."/>
            <person name="Lindquist E."/>
            <person name="Lyon B.R."/>
            <person name="Martin J."/>
            <person name="Mayer C."/>
            <person name="Parker M."/>
            <person name="Quesneville H."/>
            <person name="Raymond J."/>
            <person name="Uhlig C."/>
            <person name="Valentin K.U."/>
            <person name="Worden A.Z."/>
            <person name="Armbrust E.V."/>
            <person name="Bowler C."/>
            <person name="Green B."/>
            <person name="Moulton V."/>
            <person name="Van Oosterhout C."/>
            <person name="Grigoriev I."/>
        </authorList>
    </citation>
    <scope>NUCLEOTIDE SEQUENCE [LARGE SCALE GENOMIC DNA]</scope>
    <source>
        <strain evidence="2 3">CCMP1102</strain>
    </source>
</reference>
<keyword evidence="3" id="KW-1185">Reference proteome</keyword>
<feature type="compositionally biased region" description="Basic and acidic residues" evidence="1">
    <location>
        <begin position="299"/>
        <end position="312"/>
    </location>
</feature>
<dbReference type="EMBL" id="KV784359">
    <property type="protein sequence ID" value="OEU15689.1"/>
    <property type="molecule type" value="Genomic_DNA"/>
</dbReference>
<feature type="compositionally biased region" description="Low complexity" evidence="1">
    <location>
        <begin position="77"/>
        <end position="86"/>
    </location>
</feature>
<feature type="region of interest" description="Disordered" evidence="1">
    <location>
        <begin position="528"/>
        <end position="572"/>
    </location>
</feature>
<dbReference type="OrthoDB" id="10690525at2759"/>
<dbReference type="KEGG" id="fcy:FRACYDRAFT_240382"/>
<evidence type="ECO:0000313" key="3">
    <source>
        <dbReference type="Proteomes" id="UP000095751"/>
    </source>
</evidence>
<feature type="region of interest" description="Disordered" evidence="1">
    <location>
        <begin position="345"/>
        <end position="440"/>
    </location>
</feature>
<organism evidence="2 3">
    <name type="scientific">Fragilariopsis cylindrus CCMP1102</name>
    <dbReference type="NCBI Taxonomy" id="635003"/>
    <lineage>
        <taxon>Eukaryota</taxon>
        <taxon>Sar</taxon>
        <taxon>Stramenopiles</taxon>
        <taxon>Ochrophyta</taxon>
        <taxon>Bacillariophyta</taxon>
        <taxon>Bacillariophyceae</taxon>
        <taxon>Bacillariophycidae</taxon>
        <taxon>Bacillariales</taxon>
        <taxon>Bacillariaceae</taxon>
        <taxon>Fragilariopsis</taxon>
    </lineage>
</organism>
<accession>A0A1E7FC15</accession>
<feature type="region of interest" description="Disordered" evidence="1">
    <location>
        <begin position="1"/>
        <end position="99"/>
    </location>
</feature>
<dbReference type="InParanoid" id="A0A1E7FC15"/>
<feature type="compositionally biased region" description="Polar residues" evidence="1">
    <location>
        <begin position="404"/>
        <end position="422"/>
    </location>
</feature>
<evidence type="ECO:0000256" key="1">
    <source>
        <dbReference type="SAM" id="MobiDB-lite"/>
    </source>
</evidence>